<evidence type="ECO:0000313" key="1">
    <source>
        <dbReference type="EMBL" id="MFC3833023.1"/>
    </source>
</evidence>
<protein>
    <submittedName>
        <fullName evidence="1">XRE family transcriptional regulator</fullName>
    </submittedName>
</protein>
<dbReference type="Gene3D" id="1.10.260.40">
    <property type="entry name" value="lambda repressor-like DNA-binding domains"/>
    <property type="match status" value="1"/>
</dbReference>
<gene>
    <name evidence="1" type="ORF">ACFOSB_09160</name>
</gene>
<accession>A0ABV7Z9Q7</accession>
<dbReference type="RefSeq" id="WP_322474743.1">
    <property type="nucleotide sequence ID" value="NZ_JBHRZG010000009.1"/>
</dbReference>
<organism evidence="1 2">
    <name type="scientific">Deinococcus rufus</name>
    <dbReference type="NCBI Taxonomy" id="2136097"/>
    <lineage>
        <taxon>Bacteria</taxon>
        <taxon>Thermotogati</taxon>
        <taxon>Deinococcota</taxon>
        <taxon>Deinococci</taxon>
        <taxon>Deinococcales</taxon>
        <taxon>Deinococcaceae</taxon>
        <taxon>Deinococcus</taxon>
    </lineage>
</organism>
<comment type="caution">
    <text evidence="1">The sequence shown here is derived from an EMBL/GenBank/DDBJ whole genome shotgun (WGS) entry which is preliminary data.</text>
</comment>
<dbReference type="InterPro" id="IPR001387">
    <property type="entry name" value="Cro/C1-type_HTH"/>
</dbReference>
<evidence type="ECO:0000313" key="2">
    <source>
        <dbReference type="Proteomes" id="UP001595803"/>
    </source>
</evidence>
<dbReference type="EMBL" id="JBHRZG010000009">
    <property type="protein sequence ID" value="MFC3833023.1"/>
    <property type="molecule type" value="Genomic_DNA"/>
</dbReference>
<sequence length="77" mass="8701">MNKQVQEAVRQELKRRKMTHGDLAHLISVERPNLTRVLTGKSGKVPKMWQEIFDALGLEIIVVPKSGSVSTTHPVER</sequence>
<keyword evidence="2" id="KW-1185">Reference proteome</keyword>
<proteinExistence type="predicted"/>
<dbReference type="InterPro" id="IPR010982">
    <property type="entry name" value="Lambda_DNA-bd_dom_sf"/>
</dbReference>
<dbReference type="Proteomes" id="UP001595803">
    <property type="component" value="Unassembled WGS sequence"/>
</dbReference>
<dbReference type="SUPFAM" id="SSF47413">
    <property type="entry name" value="lambda repressor-like DNA-binding domains"/>
    <property type="match status" value="1"/>
</dbReference>
<reference evidence="2" key="1">
    <citation type="journal article" date="2019" name="Int. J. Syst. Evol. Microbiol.">
        <title>The Global Catalogue of Microorganisms (GCM) 10K type strain sequencing project: providing services to taxonomists for standard genome sequencing and annotation.</title>
        <authorList>
            <consortium name="The Broad Institute Genomics Platform"/>
            <consortium name="The Broad Institute Genome Sequencing Center for Infectious Disease"/>
            <person name="Wu L."/>
            <person name="Ma J."/>
        </authorList>
    </citation>
    <scope>NUCLEOTIDE SEQUENCE [LARGE SCALE GENOMIC DNA]</scope>
    <source>
        <strain evidence="2">CCTCC AB 2017081</strain>
    </source>
</reference>
<dbReference type="CDD" id="cd00093">
    <property type="entry name" value="HTH_XRE"/>
    <property type="match status" value="1"/>
</dbReference>
<name>A0ABV7Z9Q7_9DEIO</name>